<feature type="binding site" evidence="7">
    <location>
        <position position="371"/>
    </location>
    <ligand>
        <name>Ca(2+)</name>
        <dbReference type="ChEBI" id="CHEBI:29108"/>
    </ligand>
</feature>
<dbReference type="SMART" id="SM00148">
    <property type="entry name" value="PLCXc"/>
    <property type="match status" value="1"/>
</dbReference>
<evidence type="ECO:0000256" key="3">
    <source>
        <dbReference type="ARBA" id="ARBA00022963"/>
    </source>
</evidence>
<comment type="catalytic activity">
    <reaction evidence="8">
        <text>a 1,2-diacyl-sn-glycero-3-phospho-(1D-myo-inositol-4,5-bisphosphate) + H2O = 1D-myo-inositol 1,4,5-trisphosphate + a 1,2-diacyl-sn-glycerol + H(+)</text>
        <dbReference type="Rhea" id="RHEA:33179"/>
        <dbReference type="ChEBI" id="CHEBI:15377"/>
        <dbReference type="ChEBI" id="CHEBI:15378"/>
        <dbReference type="ChEBI" id="CHEBI:17815"/>
        <dbReference type="ChEBI" id="CHEBI:58456"/>
        <dbReference type="ChEBI" id="CHEBI:203600"/>
        <dbReference type="EC" id="3.1.4.11"/>
    </reaction>
</comment>
<dbReference type="SUPFAM" id="SSF50729">
    <property type="entry name" value="PH domain-like"/>
    <property type="match status" value="1"/>
</dbReference>
<proteinExistence type="predicted"/>
<sequence>MPSESKFCRGQRFLKWTGKDSDPALGPGHSCVLRIDPDGHIFYWTREFTRTKSKDIEYYYRFIADVVDVRKGKYAVLEQAAALSEANRFQECLMTIVTNVDFVNPEFHTFMTAPDESKEVDEWADHIFKLSQETRRKQRGVLFYMQKLLAPLRYANCKESITVDDIVKAIVPCEGNTTDSAHVHKALIADELFFKKKYMLRSELTDERIFEIYMAITDRRDIRHVFARRTRDRRTRTLPGKMELKKVRRFINHVQRDPRQNELIFPEESLESIKKTVYKFAGNRKFLTEKGFAKYLLSNENVEITDFSVRFAEENMHEPLSCYFINSSHNSYLVGAQIRHARFFCANQSCSADVEIYRQILLSGCRCVELDCWDGPDGEPVVTHGPTEITFIQPVLFEDVCKAIAESAFKTSVYPVCLSIENHCSSAQQARMAAIFVETFGDLLLKDPLPDVPLLPGVPLPSPYKLRRKILIKARKKVEQSREEPKPPPQSSRDLSSSDLCDPEQECATSNDHQTLITPEILERNSKALYEMASIAVIERADKTDSREEQDDSTASSDDGHETQPNVDENEKCGSELSNLVNYLEACSSSDLKLKGEGDERYCRMHSLAEKKAIEMVFNFSALLAKHTVRQLIRVYPDGNRFSSTNYMPTFGWMVGIQMMALNFQTNGIEMQINTTMFEENGMCGYVLKPQILRDPAANINIFGESIHSTVLANKIEIKVLSGQLLTTLNEQRLSFSTYVQVDFYGLPLEQLKGRFKTKVVPNNGINPVYSSLKDEPFVIEKVRFPERSVVYFRLMSDRGEQLAHRVLPVHLMTNGYRHIILRDAANRPVGPASLFVFINVDFYVPSAYKALQNAFAHPLMASIKQEEMKMNFANPLNYKIEEEEIETDEVESDEDLDCDFKITSSERKRSAFEKLKKIGNVFTRSV</sequence>
<organism evidence="11 12">
    <name type="scientific">Toxocara canis</name>
    <name type="common">Canine roundworm</name>
    <dbReference type="NCBI Taxonomy" id="6265"/>
    <lineage>
        <taxon>Eukaryota</taxon>
        <taxon>Metazoa</taxon>
        <taxon>Ecdysozoa</taxon>
        <taxon>Nematoda</taxon>
        <taxon>Chromadorea</taxon>
        <taxon>Rhabditida</taxon>
        <taxon>Spirurina</taxon>
        <taxon>Ascaridomorpha</taxon>
        <taxon>Ascaridoidea</taxon>
        <taxon>Toxocaridae</taxon>
        <taxon>Toxocara</taxon>
    </lineage>
</organism>
<dbReference type="Proteomes" id="UP000031036">
    <property type="component" value="Unassembled WGS sequence"/>
</dbReference>
<dbReference type="SMART" id="SM00149">
    <property type="entry name" value="PLCYc"/>
    <property type="match status" value="1"/>
</dbReference>
<keyword evidence="12" id="KW-1185">Reference proteome</keyword>
<dbReference type="EC" id="3.1.4.11" evidence="1 8"/>
<evidence type="ECO:0000313" key="11">
    <source>
        <dbReference type="EMBL" id="KHN82931.1"/>
    </source>
</evidence>
<name>A0A0B2VHD2_TOXCA</name>
<keyword evidence="3 8" id="KW-0442">Lipid degradation</keyword>
<evidence type="ECO:0000313" key="12">
    <source>
        <dbReference type="Proteomes" id="UP000031036"/>
    </source>
</evidence>
<dbReference type="InterPro" id="IPR017946">
    <property type="entry name" value="PLC-like_Pdiesterase_TIM-brl"/>
</dbReference>
<dbReference type="PRINTS" id="PR00390">
    <property type="entry name" value="PHPHLIPASEC"/>
</dbReference>
<dbReference type="Gene3D" id="3.20.20.190">
    <property type="entry name" value="Phosphatidylinositol (PI) phosphodiesterase"/>
    <property type="match status" value="1"/>
</dbReference>
<dbReference type="Gene3D" id="2.60.40.150">
    <property type="entry name" value="C2 domain"/>
    <property type="match status" value="1"/>
</dbReference>
<keyword evidence="7" id="KW-0106">Calcium</keyword>
<feature type="region of interest" description="Disordered" evidence="9">
    <location>
        <begin position="540"/>
        <end position="572"/>
    </location>
</feature>
<evidence type="ECO:0000256" key="4">
    <source>
        <dbReference type="ARBA" id="ARBA00023098"/>
    </source>
</evidence>
<dbReference type="OrthoDB" id="269822at2759"/>
<dbReference type="InterPro" id="IPR000008">
    <property type="entry name" value="C2_dom"/>
</dbReference>
<dbReference type="EMBL" id="JPKZ01001280">
    <property type="protein sequence ID" value="KHN82931.1"/>
    <property type="molecule type" value="Genomic_DNA"/>
</dbReference>
<feature type="binding site" evidence="7">
    <location>
        <position position="421"/>
    </location>
    <ligand>
        <name>Ca(2+)</name>
        <dbReference type="ChEBI" id="CHEBI:29108"/>
    </ligand>
</feature>
<feature type="region of interest" description="Disordered" evidence="9">
    <location>
        <begin position="476"/>
        <end position="514"/>
    </location>
</feature>
<feature type="active site" evidence="6">
    <location>
        <position position="384"/>
    </location>
</feature>
<dbReference type="Pfam" id="PF00388">
    <property type="entry name" value="PI-PLC-X"/>
    <property type="match status" value="1"/>
</dbReference>
<feature type="binding site" evidence="7">
    <location>
        <position position="330"/>
    </location>
    <ligand>
        <name>Ca(2+)</name>
        <dbReference type="ChEBI" id="CHEBI:29108"/>
    </ligand>
</feature>
<reference evidence="11 12" key="1">
    <citation type="submission" date="2014-11" db="EMBL/GenBank/DDBJ databases">
        <title>Genetic blueprint of the zoonotic pathogen Toxocara canis.</title>
        <authorList>
            <person name="Zhu X.-Q."/>
            <person name="Korhonen P.K."/>
            <person name="Cai H."/>
            <person name="Young N.D."/>
            <person name="Nejsum P."/>
            <person name="von Samson-Himmelstjerna G."/>
            <person name="Boag P.R."/>
            <person name="Tan P."/>
            <person name="Li Q."/>
            <person name="Min J."/>
            <person name="Yang Y."/>
            <person name="Wang X."/>
            <person name="Fang X."/>
            <person name="Hall R.S."/>
            <person name="Hofmann A."/>
            <person name="Sternberg P.W."/>
            <person name="Jex A.R."/>
            <person name="Gasser R.B."/>
        </authorList>
    </citation>
    <scope>NUCLEOTIDE SEQUENCE [LARGE SCALE GENOMIC DNA]</scope>
    <source>
        <strain evidence="11">PN_DK_2014</strain>
    </source>
</reference>
<dbReference type="SMART" id="SM00239">
    <property type="entry name" value="C2"/>
    <property type="match status" value="1"/>
</dbReference>
<dbReference type="STRING" id="6265.A0A0B2VHD2"/>
<evidence type="ECO:0000256" key="2">
    <source>
        <dbReference type="ARBA" id="ARBA00022801"/>
    </source>
</evidence>
<dbReference type="InterPro" id="IPR000909">
    <property type="entry name" value="PLipase_C_PInositol-sp_X_dom"/>
</dbReference>
<feature type="binding site" evidence="7">
    <location>
        <position position="369"/>
    </location>
    <ligand>
        <name>Ca(2+)</name>
        <dbReference type="ChEBI" id="CHEBI:29108"/>
    </ligand>
</feature>
<dbReference type="CDD" id="cd16200">
    <property type="entry name" value="EFh_PI-PLCbeta"/>
    <property type="match status" value="1"/>
</dbReference>
<dbReference type="SUPFAM" id="SSF47473">
    <property type="entry name" value="EF-hand"/>
    <property type="match status" value="1"/>
</dbReference>
<evidence type="ECO:0000256" key="7">
    <source>
        <dbReference type="PIRSR" id="PIRSR000956-2"/>
    </source>
</evidence>
<dbReference type="Pfam" id="PF00387">
    <property type="entry name" value="PI-PLC-Y"/>
    <property type="match status" value="1"/>
</dbReference>
<dbReference type="GO" id="GO:0005509">
    <property type="term" value="F:calcium ion binding"/>
    <property type="evidence" value="ECO:0007669"/>
    <property type="project" value="InterPro"/>
</dbReference>
<dbReference type="Gene3D" id="1.10.238.10">
    <property type="entry name" value="EF-hand"/>
    <property type="match status" value="1"/>
</dbReference>
<dbReference type="PROSITE" id="PS50007">
    <property type="entry name" value="PIPLC_X_DOMAIN"/>
    <property type="match status" value="1"/>
</dbReference>
<feature type="compositionally biased region" description="Polar residues" evidence="9">
    <location>
        <begin position="553"/>
        <end position="567"/>
    </location>
</feature>
<dbReference type="SUPFAM" id="SSF51695">
    <property type="entry name" value="PLC-like phosphodiesterases"/>
    <property type="match status" value="1"/>
</dbReference>
<dbReference type="InterPro" id="IPR016280">
    <property type="entry name" value="PLC-beta"/>
</dbReference>
<evidence type="ECO:0000259" key="10">
    <source>
        <dbReference type="PROSITE" id="PS50008"/>
    </source>
</evidence>
<accession>A0A0B2VHD2</accession>
<dbReference type="AlphaFoldDB" id="A0A0B2VHD2"/>
<dbReference type="OMA" id="KESDKWE"/>
<dbReference type="GO" id="GO:0051209">
    <property type="term" value="P:release of sequestered calcium ion into cytosol"/>
    <property type="evidence" value="ECO:0007669"/>
    <property type="project" value="TreeGrafter"/>
</dbReference>
<dbReference type="Gene3D" id="2.30.29.240">
    <property type="match status" value="1"/>
</dbReference>
<feature type="compositionally biased region" description="Basic and acidic residues" evidence="9">
    <location>
        <begin position="477"/>
        <end position="486"/>
    </location>
</feature>
<dbReference type="PANTHER" id="PTHR10336">
    <property type="entry name" value="PHOSPHOINOSITIDE-SPECIFIC PHOSPHOLIPASE C FAMILY PROTEIN"/>
    <property type="match status" value="1"/>
</dbReference>
<dbReference type="Pfam" id="PF17787">
    <property type="entry name" value="PH_14"/>
    <property type="match status" value="1"/>
</dbReference>
<keyword evidence="2 8" id="KW-0378">Hydrolase</keyword>
<feature type="domain" description="PI-PLC Y-box" evidence="10">
    <location>
        <begin position="577"/>
        <end position="694"/>
    </location>
</feature>
<comment type="caution">
    <text evidence="11">The sequence shown here is derived from an EMBL/GenBank/DDBJ whole genome shotgun (WGS) entry which is preliminary data.</text>
</comment>
<evidence type="ECO:0000256" key="1">
    <source>
        <dbReference type="ARBA" id="ARBA00012368"/>
    </source>
</evidence>
<comment type="cofactor">
    <cofactor evidence="7">
        <name>Ca(2+)</name>
        <dbReference type="ChEBI" id="CHEBI:29108"/>
    </cofactor>
    <text evidence="7">Binds 1 Ca(2+) ion per subunit.</text>
</comment>
<evidence type="ECO:0000256" key="9">
    <source>
        <dbReference type="SAM" id="MobiDB-lite"/>
    </source>
</evidence>
<evidence type="ECO:0000256" key="6">
    <source>
        <dbReference type="PIRSR" id="PIRSR000956-1"/>
    </source>
</evidence>
<dbReference type="SUPFAM" id="SSF49562">
    <property type="entry name" value="C2 domain (Calcium/lipid-binding domain, CaLB)"/>
    <property type="match status" value="1"/>
</dbReference>
<dbReference type="InterPro" id="IPR001192">
    <property type="entry name" value="PI-PLC_fam"/>
</dbReference>
<dbReference type="PANTHER" id="PTHR10336:SF36">
    <property type="entry name" value="1-PHOSPHATIDYLINOSITOL 4,5-BISPHOSPHATE PHOSPHODIESTERASE BETA-4"/>
    <property type="match status" value="1"/>
</dbReference>
<feature type="compositionally biased region" description="Low complexity" evidence="9">
    <location>
        <begin position="491"/>
        <end position="500"/>
    </location>
</feature>
<dbReference type="InterPro" id="IPR011992">
    <property type="entry name" value="EF-hand-dom_pair"/>
</dbReference>
<gene>
    <name evidence="11" type="primary">Plcb2</name>
    <name evidence="11" type="ORF">Tcan_14232</name>
</gene>
<dbReference type="GO" id="GO:0016042">
    <property type="term" value="P:lipid catabolic process"/>
    <property type="evidence" value="ECO:0007669"/>
    <property type="project" value="UniProtKB-KW"/>
</dbReference>
<dbReference type="GO" id="GO:0046488">
    <property type="term" value="P:phosphatidylinositol metabolic process"/>
    <property type="evidence" value="ECO:0007669"/>
    <property type="project" value="TreeGrafter"/>
</dbReference>
<keyword evidence="5" id="KW-0807">Transducer</keyword>
<dbReference type="GO" id="GO:0004435">
    <property type="term" value="F:phosphatidylinositol-4,5-bisphosphate phospholipase C activity"/>
    <property type="evidence" value="ECO:0007669"/>
    <property type="project" value="UniProtKB-EC"/>
</dbReference>
<evidence type="ECO:0000256" key="5">
    <source>
        <dbReference type="ARBA" id="ARBA00023224"/>
    </source>
</evidence>
<dbReference type="PROSITE" id="PS50008">
    <property type="entry name" value="PIPLC_Y_DOMAIN"/>
    <property type="match status" value="1"/>
</dbReference>
<dbReference type="InterPro" id="IPR001711">
    <property type="entry name" value="PLipase_C_Pinositol-sp_Y"/>
</dbReference>
<dbReference type="GO" id="GO:0048015">
    <property type="term" value="P:phosphatidylinositol-mediated signaling"/>
    <property type="evidence" value="ECO:0007669"/>
    <property type="project" value="TreeGrafter"/>
</dbReference>
<dbReference type="CDD" id="cd00275">
    <property type="entry name" value="C2_PLC_like"/>
    <property type="match status" value="1"/>
</dbReference>
<dbReference type="CDD" id="cd08558">
    <property type="entry name" value="PI-PLCc_eukaryota"/>
    <property type="match status" value="1"/>
</dbReference>
<dbReference type="PIRSF" id="PIRSF000956">
    <property type="entry name" value="PLC-beta"/>
    <property type="match status" value="1"/>
</dbReference>
<feature type="active site" evidence="6">
    <location>
        <position position="329"/>
    </location>
</feature>
<dbReference type="InterPro" id="IPR035892">
    <property type="entry name" value="C2_domain_sf"/>
</dbReference>
<evidence type="ECO:0000256" key="8">
    <source>
        <dbReference type="RuleBase" id="RU361133"/>
    </source>
</evidence>
<keyword evidence="7" id="KW-0479">Metal-binding</keyword>
<keyword evidence="4 8" id="KW-0443">Lipid metabolism</keyword>
<dbReference type="InterPro" id="IPR037862">
    <property type="entry name" value="PLC-beta_PH"/>
</dbReference>
<protein>
    <recommendedName>
        <fullName evidence="1 8">Phosphoinositide phospholipase C</fullName>
        <ecNumber evidence="1 8">3.1.4.11</ecNumber>
    </recommendedName>
</protein>